<dbReference type="Gene3D" id="3.10.450.50">
    <property type="match status" value="1"/>
</dbReference>
<dbReference type="InterPro" id="IPR032710">
    <property type="entry name" value="NTF2-like_dom_sf"/>
</dbReference>
<sequence length="129" mass="14079">MTGNLELSEVLGLAHALVAAFTRGNTAEYFAGFDASATFVFDFEQSIQTRAEYERSWQEYGAEVVSCESSNEQVRLLGTTALFLHDVRTVLVEDGVNVCHFQRETIVFARTSSGGVNAVHEHVSSLSAA</sequence>
<dbReference type="EMBL" id="CZKA01000030">
    <property type="protein sequence ID" value="CUR56843.1"/>
    <property type="molecule type" value="Genomic_DNA"/>
</dbReference>
<dbReference type="AlphaFoldDB" id="A0A2P2C4B9"/>
<gene>
    <name evidence="2" type="ORF">NOCA2360084</name>
</gene>
<evidence type="ECO:0000259" key="1">
    <source>
        <dbReference type="Pfam" id="PF13474"/>
    </source>
</evidence>
<proteinExistence type="predicted"/>
<feature type="domain" description="SnoaL-like" evidence="1">
    <location>
        <begin position="14"/>
        <end position="125"/>
    </location>
</feature>
<dbReference type="Pfam" id="PF13474">
    <property type="entry name" value="SnoaL_3"/>
    <property type="match status" value="1"/>
</dbReference>
<name>A0A2P2C4B9_9ZZZZ</name>
<organism evidence="2">
    <name type="scientific">metagenome</name>
    <dbReference type="NCBI Taxonomy" id="256318"/>
    <lineage>
        <taxon>unclassified sequences</taxon>
        <taxon>metagenomes</taxon>
    </lineage>
</organism>
<dbReference type="InterPro" id="IPR037401">
    <property type="entry name" value="SnoaL-like"/>
</dbReference>
<protein>
    <recommendedName>
        <fullName evidence="1">SnoaL-like domain-containing protein</fullName>
    </recommendedName>
</protein>
<dbReference type="SUPFAM" id="SSF54427">
    <property type="entry name" value="NTF2-like"/>
    <property type="match status" value="1"/>
</dbReference>
<accession>A0A2P2C4B9</accession>
<reference evidence="2" key="1">
    <citation type="submission" date="2015-08" db="EMBL/GenBank/DDBJ databases">
        <authorList>
            <person name="Babu N.S."/>
            <person name="Beckwith C.J."/>
            <person name="Beseler K.G."/>
            <person name="Brison A."/>
            <person name="Carone J.V."/>
            <person name="Caskin T.P."/>
            <person name="Diamond M."/>
            <person name="Durham M.E."/>
            <person name="Foxe J.M."/>
            <person name="Go M."/>
            <person name="Henderson B.A."/>
            <person name="Jones I.B."/>
            <person name="McGettigan J.A."/>
            <person name="Micheletti S.J."/>
            <person name="Nasrallah M.E."/>
            <person name="Ortiz D."/>
            <person name="Piller C.R."/>
            <person name="Privatt S.R."/>
            <person name="Schneider S.L."/>
            <person name="Sharp S."/>
            <person name="Smith T.C."/>
            <person name="Stanton J.D."/>
            <person name="Ullery H.E."/>
            <person name="Wilson R.J."/>
            <person name="Serrano M.G."/>
            <person name="Buck G."/>
            <person name="Lee V."/>
            <person name="Wang Y."/>
            <person name="Carvalho R."/>
            <person name="Voegtly L."/>
            <person name="Shi R."/>
            <person name="Duckworth R."/>
            <person name="Johnson A."/>
            <person name="Loviza R."/>
            <person name="Walstead R."/>
            <person name="Shah Z."/>
            <person name="Kiflezghi M."/>
            <person name="Wade K."/>
            <person name="Ball S.L."/>
            <person name="Bradley K.W."/>
            <person name="Asai D.J."/>
            <person name="Bowman C.A."/>
            <person name="Russell D.A."/>
            <person name="Pope W.H."/>
            <person name="Jacobs-Sera D."/>
            <person name="Hendrix R.W."/>
            <person name="Hatfull G.F."/>
        </authorList>
    </citation>
    <scope>NUCLEOTIDE SEQUENCE</scope>
</reference>
<evidence type="ECO:0000313" key="2">
    <source>
        <dbReference type="EMBL" id="CUR56843.1"/>
    </source>
</evidence>